<sequence length="144" mass="16364">MKKLLLILTGSLLLSCSNEAEEEKTNLKINDLKAQVDALKVENDSLQKELFLLESRNPVVFSEAFDTIPNPEAFIVEALKSDPELIPEKGVLGGTMQFINTEILNERFIWAEFEDGHINGQAIYQYRLSREGKPQFRLISKIPQ</sequence>
<dbReference type="OrthoDB" id="852102at2"/>
<dbReference type="PROSITE" id="PS51257">
    <property type="entry name" value="PROKAR_LIPOPROTEIN"/>
    <property type="match status" value="1"/>
</dbReference>
<dbReference type="Proteomes" id="UP000199153">
    <property type="component" value="Unassembled WGS sequence"/>
</dbReference>
<gene>
    <name evidence="3" type="ORF">SAMN05660413_02311</name>
</gene>
<evidence type="ECO:0000256" key="2">
    <source>
        <dbReference type="SAM" id="SignalP"/>
    </source>
</evidence>
<protein>
    <submittedName>
        <fullName evidence="3">Uncharacterized protein</fullName>
    </submittedName>
</protein>
<dbReference type="AlphaFoldDB" id="A0A1I5BD32"/>
<keyword evidence="1" id="KW-0175">Coiled coil</keyword>
<accession>A0A1I5BD32</accession>
<keyword evidence="4" id="KW-1185">Reference proteome</keyword>
<feature type="chain" id="PRO_5011624690" evidence="2">
    <location>
        <begin position="21"/>
        <end position="144"/>
    </location>
</feature>
<evidence type="ECO:0000256" key="1">
    <source>
        <dbReference type="SAM" id="Coils"/>
    </source>
</evidence>
<name>A0A1I5BD32_9FLAO</name>
<dbReference type="STRING" id="287099.SAMN05660413_02311"/>
<proteinExistence type="predicted"/>
<evidence type="ECO:0000313" key="3">
    <source>
        <dbReference type="EMBL" id="SFN72431.1"/>
    </source>
</evidence>
<organism evidence="3 4">
    <name type="scientific">Salegentibacter flavus</name>
    <dbReference type="NCBI Taxonomy" id="287099"/>
    <lineage>
        <taxon>Bacteria</taxon>
        <taxon>Pseudomonadati</taxon>
        <taxon>Bacteroidota</taxon>
        <taxon>Flavobacteriia</taxon>
        <taxon>Flavobacteriales</taxon>
        <taxon>Flavobacteriaceae</taxon>
        <taxon>Salegentibacter</taxon>
    </lineage>
</organism>
<dbReference type="EMBL" id="FOVL01000014">
    <property type="protein sequence ID" value="SFN72431.1"/>
    <property type="molecule type" value="Genomic_DNA"/>
</dbReference>
<evidence type="ECO:0000313" key="4">
    <source>
        <dbReference type="Proteomes" id="UP000199153"/>
    </source>
</evidence>
<feature type="coiled-coil region" evidence="1">
    <location>
        <begin position="22"/>
        <end position="56"/>
    </location>
</feature>
<reference evidence="3 4" key="1">
    <citation type="submission" date="2016-10" db="EMBL/GenBank/DDBJ databases">
        <authorList>
            <person name="de Groot N.N."/>
        </authorList>
    </citation>
    <scope>NUCLEOTIDE SEQUENCE [LARGE SCALE GENOMIC DNA]</scope>
    <source>
        <strain evidence="3 4">DSM 17794</strain>
    </source>
</reference>
<dbReference type="RefSeq" id="WP_093409765.1">
    <property type="nucleotide sequence ID" value="NZ_FOVL01000014.1"/>
</dbReference>
<keyword evidence="2" id="KW-0732">Signal</keyword>
<feature type="signal peptide" evidence="2">
    <location>
        <begin position="1"/>
        <end position="20"/>
    </location>
</feature>